<gene>
    <name evidence="1" type="ORF">NXX45_10720</name>
</gene>
<protein>
    <recommendedName>
        <fullName evidence="3">Replication initiation protein</fullName>
    </recommendedName>
</protein>
<evidence type="ECO:0000313" key="1">
    <source>
        <dbReference type="EMBL" id="UVR58485.1"/>
    </source>
</evidence>
<reference evidence="1" key="1">
    <citation type="submission" date="2022-08" db="EMBL/GenBank/DDBJ databases">
        <title>Genome Sequencing of Bacteroides fragilis Group Isolates with Nanopore Technology.</title>
        <authorList>
            <person name="Tisza M.J."/>
            <person name="Smith D."/>
            <person name="Dekker J.P."/>
        </authorList>
    </citation>
    <scope>NUCLEOTIDE SEQUENCE</scope>
    <source>
        <strain evidence="1">BFG-70</strain>
    </source>
</reference>
<organism evidence="1 2">
    <name type="scientific">Bacteroides fragilis</name>
    <dbReference type="NCBI Taxonomy" id="817"/>
    <lineage>
        <taxon>Bacteria</taxon>
        <taxon>Pseudomonadati</taxon>
        <taxon>Bacteroidota</taxon>
        <taxon>Bacteroidia</taxon>
        <taxon>Bacteroidales</taxon>
        <taxon>Bacteroidaceae</taxon>
        <taxon>Bacteroides</taxon>
    </lineage>
</organism>
<dbReference type="EMBL" id="CP103216">
    <property type="protein sequence ID" value="UVR58485.1"/>
    <property type="molecule type" value="Genomic_DNA"/>
</dbReference>
<dbReference type="RefSeq" id="WP_008659136.1">
    <property type="nucleotide sequence ID" value="NZ_CABKOU010000002.1"/>
</dbReference>
<name>A0AAQ2S7S1_BACFG</name>
<accession>A0AAQ2S7S1</accession>
<dbReference type="Proteomes" id="UP001060330">
    <property type="component" value="Chromosome"/>
</dbReference>
<dbReference type="AlphaFoldDB" id="A0AAQ2S7S1"/>
<proteinExistence type="predicted"/>
<sequence>MIDSIKITLKDFSGNFDNCRETSEEVFEHPDKKEYGNYRLANKTKFDKHSLKVAHAKGTNTVNIVGSLRKRAYHKATFNDLTKDKFEQTIRNLAKDFNISYEEIRKAEFTQCEIGANINMSYPAKEILHMVVAYSSLKRDDKCIDQGTLYFKTKGKQKNENKRVKLYAKDIEIAKNSHWKKRERRDEAFARMRKCGNNMLRIEFTLNFHSSFQSHQMGHIETIGDLIDNYYDLYEFWTREVGKFVFYNQLDYSNAKPTTKDKYIIAGLEQLGFECFVEEYRDLRSQDKKEPKDIKSARSKAYTSILKVLDKYYDRHSYNINDFKKDIEKFLIRKSRSESFNLPLLRGNLWNN</sequence>
<evidence type="ECO:0008006" key="3">
    <source>
        <dbReference type="Google" id="ProtNLM"/>
    </source>
</evidence>
<evidence type="ECO:0000313" key="2">
    <source>
        <dbReference type="Proteomes" id="UP001060330"/>
    </source>
</evidence>